<accession>A0A1J1I597</accession>
<keyword evidence="3" id="KW-1185">Reference proteome</keyword>
<dbReference type="Proteomes" id="UP000183832">
    <property type="component" value="Unassembled WGS sequence"/>
</dbReference>
<feature type="transmembrane region" description="Helical" evidence="1">
    <location>
        <begin position="27"/>
        <end position="45"/>
    </location>
</feature>
<name>A0A1J1I597_9DIPT</name>
<keyword evidence="1" id="KW-0472">Membrane</keyword>
<dbReference type="EMBL" id="CVRI01000042">
    <property type="protein sequence ID" value="CRK95511.1"/>
    <property type="molecule type" value="Genomic_DNA"/>
</dbReference>
<proteinExistence type="predicted"/>
<sequence length="59" mass="6981">MHKSKYDHEIGGKSLKLQLKENNNINLVFYLLRVTIARMLLLIYIKGVELHVRQTNELM</sequence>
<evidence type="ECO:0000313" key="2">
    <source>
        <dbReference type="EMBL" id="CRK95511.1"/>
    </source>
</evidence>
<gene>
    <name evidence="2" type="ORF">CLUMA_CG008980</name>
</gene>
<dbReference type="AlphaFoldDB" id="A0A1J1I597"/>
<organism evidence="2 3">
    <name type="scientific">Clunio marinus</name>
    <dbReference type="NCBI Taxonomy" id="568069"/>
    <lineage>
        <taxon>Eukaryota</taxon>
        <taxon>Metazoa</taxon>
        <taxon>Ecdysozoa</taxon>
        <taxon>Arthropoda</taxon>
        <taxon>Hexapoda</taxon>
        <taxon>Insecta</taxon>
        <taxon>Pterygota</taxon>
        <taxon>Neoptera</taxon>
        <taxon>Endopterygota</taxon>
        <taxon>Diptera</taxon>
        <taxon>Nematocera</taxon>
        <taxon>Chironomoidea</taxon>
        <taxon>Chironomidae</taxon>
        <taxon>Clunio</taxon>
    </lineage>
</organism>
<reference evidence="2 3" key="1">
    <citation type="submission" date="2015-04" db="EMBL/GenBank/DDBJ databases">
        <authorList>
            <person name="Syromyatnikov M.Y."/>
            <person name="Popov V.N."/>
        </authorList>
    </citation>
    <scope>NUCLEOTIDE SEQUENCE [LARGE SCALE GENOMIC DNA]</scope>
</reference>
<keyword evidence="1" id="KW-1133">Transmembrane helix</keyword>
<keyword evidence="1" id="KW-0812">Transmembrane</keyword>
<evidence type="ECO:0000313" key="3">
    <source>
        <dbReference type="Proteomes" id="UP000183832"/>
    </source>
</evidence>
<evidence type="ECO:0000256" key="1">
    <source>
        <dbReference type="SAM" id="Phobius"/>
    </source>
</evidence>
<protein>
    <submittedName>
        <fullName evidence="2">CLUMA_CG008980, isoform A</fullName>
    </submittedName>
</protein>